<proteinExistence type="predicted"/>
<accession>A0A5J4T4G5</accession>
<dbReference type="CDD" id="cd24013">
    <property type="entry name" value="ASKHA_ATPase_BT3980-like"/>
    <property type="match status" value="1"/>
</dbReference>
<dbReference type="Gene3D" id="3.30.420.250">
    <property type="match status" value="1"/>
</dbReference>
<reference evidence="1" key="1">
    <citation type="submission" date="2019-03" db="EMBL/GenBank/DDBJ databases">
        <title>Single cell metagenomics reveals metabolic interactions within the superorganism composed of flagellate Streblomastix strix and complex community of Bacteroidetes bacteria on its surface.</title>
        <authorList>
            <person name="Treitli S.C."/>
            <person name="Kolisko M."/>
            <person name="Husnik F."/>
            <person name="Keeling P."/>
            <person name="Hampl V."/>
        </authorList>
    </citation>
    <scope>NUCLEOTIDE SEQUENCE</scope>
    <source>
        <strain evidence="1">STM</strain>
    </source>
</reference>
<organism evidence="1">
    <name type="scientific">termite gut metagenome</name>
    <dbReference type="NCBI Taxonomy" id="433724"/>
    <lineage>
        <taxon>unclassified sequences</taxon>
        <taxon>metagenomes</taxon>
        <taxon>organismal metagenomes</taxon>
    </lineage>
</organism>
<evidence type="ECO:0000313" key="1">
    <source>
        <dbReference type="EMBL" id="KAA6352613.1"/>
    </source>
</evidence>
<dbReference type="Gene3D" id="3.30.420.260">
    <property type="match status" value="1"/>
</dbReference>
<protein>
    <recommendedName>
        <fullName evidence="2">DUF3822 family protein</fullName>
    </recommendedName>
</protein>
<dbReference type="AlphaFoldDB" id="A0A5J4T4G5"/>
<comment type="caution">
    <text evidence="1">The sequence shown here is derived from an EMBL/GenBank/DDBJ whole genome shotgun (WGS) entry which is preliminary data.</text>
</comment>
<sequence length="288" mass="34257">MYENPFFVSFMHRSRVINNNMDINKTELLTLSIYLGTEEFSFTVYHSLNKQSIAYYHRETVSPQTFIAKLKQMFSELEFLNQSYKQINILTVDNRFTVVPLSFFDKEHAKQIFNYNQLTKENEFVLYNILEKNDTVLVFGIDKNVFQFLTQQYPQAAIYSQTTFLIEYFSTVGIEENMSKRMCVCLHDKSMDICCFEYKRLLFVNAFECKQIEDYIYYLLYVWKQVDFNQEANKLYLMGTISDMKKFVSELKRYISNIFIISSTDKIEHVSSLFANKITESDIKSMLL</sequence>
<dbReference type="InterPro" id="IPR024213">
    <property type="entry name" value="DUF3822"/>
</dbReference>
<evidence type="ECO:0008006" key="2">
    <source>
        <dbReference type="Google" id="ProtNLM"/>
    </source>
</evidence>
<gene>
    <name evidence="1" type="ORF">EZS27_000065</name>
</gene>
<name>A0A5J4T4G5_9ZZZZ</name>
<dbReference type="Pfam" id="PF12864">
    <property type="entry name" value="DUF3822"/>
    <property type="match status" value="1"/>
</dbReference>
<dbReference type="EMBL" id="SNRY01000001">
    <property type="protein sequence ID" value="KAA6352613.1"/>
    <property type="molecule type" value="Genomic_DNA"/>
</dbReference>